<proteinExistence type="predicted"/>
<dbReference type="STRING" id="1462996.AWM70_03225"/>
<name>A0A1B1MX11_9BACL</name>
<organism evidence="1 2">
    <name type="scientific">Paenibacillus yonginensis</name>
    <dbReference type="NCBI Taxonomy" id="1462996"/>
    <lineage>
        <taxon>Bacteria</taxon>
        <taxon>Bacillati</taxon>
        <taxon>Bacillota</taxon>
        <taxon>Bacilli</taxon>
        <taxon>Bacillales</taxon>
        <taxon>Paenibacillaceae</taxon>
        <taxon>Paenibacillus</taxon>
    </lineage>
</organism>
<keyword evidence="2" id="KW-1185">Reference proteome</keyword>
<accession>A0A1B1MX11</accession>
<evidence type="ECO:0000313" key="2">
    <source>
        <dbReference type="Proteomes" id="UP000092573"/>
    </source>
</evidence>
<dbReference type="EMBL" id="CP014167">
    <property type="protein sequence ID" value="ANS73706.1"/>
    <property type="molecule type" value="Genomic_DNA"/>
</dbReference>
<dbReference type="AlphaFoldDB" id="A0A1B1MX11"/>
<gene>
    <name evidence="1" type="ORF">AWM70_03225</name>
</gene>
<reference evidence="1 2" key="1">
    <citation type="submission" date="2016-01" db="EMBL/GenBank/DDBJ databases">
        <title>Complete Genome Sequence of Paenibacillus yonginensis DCY84, a novel Plant Growth-Promoting Bacteria with Elicitation of Induced Systemic Resistance.</title>
        <authorList>
            <person name="Kim Y.J."/>
            <person name="Yang D.C."/>
            <person name="Sukweenadhi J."/>
        </authorList>
    </citation>
    <scope>NUCLEOTIDE SEQUENCE [LARGE SCALE GENOMIC DNA]</scope>
    <source>
        <strain evidence="1 2">DCY84</strain>
    </source>
</reference>
<dbReference type="RefSeq" id="WP_068694307.1">
    <property type="nucleotide sequence ID" value="NZ_CP014167.1"/>
</dbReference>
<dbReference type="OrthoDB" id="2627254at2"/>
<dbReference type="Proteomes" id="UP000092573">
    <property type="component" value="Chromosome"/>
</dbReference>
<protein>
    <submittedName>
        <fullName evidence="1">Uncharacterized protein</fullName>
    </submittedName>
</protein>
<dbReference type="KEGG" id="pyg:AWM70_03225"/>
<sequence length="100" mass="11339">MPGFKQKEFVSQSGQTYLFQHPGVRAVSKINDAAKNKFGVVSEERLSEEILKYVVVEPKRKIDDFDDYREYSEVVNAAYLFISGQEGERDDPSEGSRAEG</sequence>
<evidence type="ECO:0000313" key="1">
    <source>
        <dbReference type="EMBL" id="ANS73706.1"/>
    </source>
</evidence>